<evidence type="ECO:0000313" key="3">
    <source>
        <dbReference type="Proteomes" id="UP000037035"/>
    </source>
</evidence>
<dbReference type="VEuPathDB" id="FungiDB:VP01_1422g3"/>
<dbReference type="EMBL" id="LAVV01004699">
    <property type="protein sequence ID" value="KNZ61299.1"/>
    <property type="molecule type" value="Genomic_DNA"/>
</dbReference>
<sequence>MSTLIDVRVNCVLGLFPFRSGLFPQSSRPYRDQNELTRCDVFLIVRFTQTLIIWSTHAETSGPSPWRSRQIGTSTSAFMVLAALLIPGRVTPRIHWHHPTSCLFYSTRLVIYRNCASCNIRKAIKHICPVHPIGQNPSLLLLLNILKCWVPDFRKICLLDKPRSIAMQTRACYLFLSLIMSLLLRNGAAFYEVSQKSTSADTTDLFLQRLHVGTIEKTASGSRLTSHSSVVSFRITDPQTDRSFIFKLSESQQQTLPHDSTSDWKIEVSVPRLPKPDAQSFCVGSYAQESDCWVTLERNPPISPPSARVPPSSHPSTLHLALKQNQTFLHTKLPLEYDVSATPIPFFCVFPPFLVCLILSLAFHQHWA</sequence>
<keyword evidence="1" id="KW-0472">Membrane</keyword>
<reference evidence="2 3" key="1">
    <citation type="submission" date="2015-08" db="EMBL/GenBank/DDBJ databases">
        <title>Next Generation Sequencing and Analysis of the Genome of Puccinia sorghi L Schw, the Causal Agent of Maize Common Rust.</title>
        <authorList>
            <person name="Rochi L."/>
            <person name="Burguener G."/>
            <person name="Darino M."/>
            <person name="Turjanski A."/>
            <person name="Kreff E."/>
            <person name="Dieguez M.J."/>
            <person name="Sacco F."/>
        </authorList>
    </citation>
    <scope>NUCLEOTIDE SEQUENCE [LARGE SCALE GENOMIC DNA]</scope>
    <source>
        <strain evidence="2 3">RO10H11247</strain>
    </source>
</reference>
<name>A0A0L6VKQ5_9BASI</name>
<gene>
    <name evidence="2" type="ORF">VP01_1422g3</name>
</gene>
<organism evidence="2 3">
    <name type="scientific">Puccinia sorghi</name>
    <dbReference type="NCBI Taxonomy" id="27349"/>
    <lineage>
        <taxon>Eukaryota</taxon>
        <taxon>Fungi</taxon>
        <taxon>Dikarya</taxon>
        <taxon>Basidiomycota</taxon>
        <taxon>Pucciniomycotina</taxon>
        <taxon>Pucciniomycetes</taxon>
        <taxon>Pucciniales</taxon>
        <taxon>Pucciniaceae</taxon>
        <taxon>Puccinia</taxon>
    </lineage>
</organism>
<comment type="caution">
    <text evidence="2">The sequence shown here is derived from an EMBL/GenBank/DDBJ whole genome shotgun (WGS) entry which is preliminary data.</text>
</comment>
<accession>A0A0L6VKQ5</accession>
<proteinExistence type="predicted"/>
<keyword evidence="1" id="KW-0812">Transmembrane</keyword>
<keyword evidence="1" id="KW-1133">Transmembrane helix</keyword>
<evidence type="ECO:0000256" key="1">
    <source>
        <dbReference type="SAM" id="Phobius"/>
    </source>
</evidence>
<keyword evidence="3" id="KW-1185">Reference proteome</keyword>
<protein>
    <submittedName>
        <fullName evidence="2">Uncharacterized protein</fullName>
    </submittedName>
</protein>
<dbReference type="AlphaFoldDB" id="A0A0L6VKQ5"/>
<dbReference type="Proteomes" id="UP000037035">
    <property type="component" value="Unassembled WGS sequence"/>
</dbReference>
<evidence type="ECO:0000313" key="2">
    <source>
        <dbReference type="EMBL" id="KNZ61299.1"/>
    </source>
</evidence>
<feature type="transmembrane region" description="Helical" evidence="1">
    <location>
        <begin position="344"/>
        <end position="363"/>
    </location>
</feature>